<dbReference type="Gene3D" id="3.40.50.980">
    <property type="match status" value="2"/>
</dbReference>
<dbReference type="CDD" id="cd05911">
    <property type="entry name" value="Firefly_Luc_like"/>
    <property type="match status" value="1"/>
</dbReference>
<evidence type="ECO:0000259" key="4">
    <source>
        <dbReference type="Pfam" id="PF13193"/>
    </source>
</evidence>
<reference evidence="5" key="1">
    <citation type="submission" date="2014-12" db="EMBL/GenBank/DDBJ databases">
        <title>Genome Sequence of Valsa Canker Pathogens Uncovers a Specific Adaption of Colonization on Woody Bark.</title>
        <authorList>
            <person name="Yin Z."/>
            <person name="Liu H."/>
            <person name="Gao X."/>
            <person name="Li Z."/>
            <person name="Song N."/>
            <person name="Ke X."/>
            <person name="Dai Q."/>
            <person name="Wu Y."/>
            <person name="Sun Y."/>
            <person name="Xu J.-R."/>
            <person name="Kang Z.K."/>
            <person name="Wang L."/>
            <person name="Huang L."/>
        </authorList>
    </citation>
    <scope>NUCLEOTIDE SEQUENCE [LARGE SCALE GENOMIC DNA]</scope>
    <source>
        <strain evidence="5">03-8</strain>
    </source>
</reference>
<gene>
    <name evidence="5" type="ORF">VM1G_01728</name>
</gene>
<protein>
    <submittedName>
        <fullName evidence="5">4-coumarate--CoA ligase 1</fullName>
    </submittedName>
</protein>
<dbReference type="InterPro" id="IPR045851">
    <property type="entry name" value="AMP-bd_C_sf"/>
</dbReference>
<dbReference type="PANTHER" id="PTHR24096:SF149">
    <property type="entry name" value="AMP-BINDING DOMAIN-CONTAINING PROTEIN-RELATED"/>
    <property type="match status" value="1"/>
</dbReference>
<dbReference type="Gene3D" id="2.30.38.10">
    <property type="entry name" value="Luciferase, Domain 3"/>
    <property type="match status" value="1"/>
</dbReference>
<dbReference type="Gene3D" id="3.30.300.30">
    <property type="match status" value="1"/>
</dbReference>
<evidence type="ECO:0000313" key="5">
    <source>
        <dbReference type="EMBL" id="KUI66323.1"/>
    </source>
</evidence>
<evidence type="ECO:0000259" key="3">
    <source>
        <dbReference type="Pfam" id="PF00501"/>
    </source>
</evidence>
<name>A0A194VQV2_CYTMA</name>
<evidence type="ECO:0000313" key="6">
    <source>
        <dbReference type="Proteomes" id="UP000078559"/>
    </source>
</evidence>
<dbReference type="Pfam" id="PF00501">
    <property type="entry name" value="AMP-binding"/>
    <property type="match status" value="1"/>
</dbReference>
<feature type="domain" description="AMP-binding enzyme C-terminal" evidence="4">
    <location>
        <begin position="451"/>
        <end position="531"/>
    </location>
</feature>
<dbReference type="FunFam" id="3.30.300.30:FF:000007">
    <property type="entry name" value="4-coumarate--CoA ligase 2"/>
    <property type="match status" value="1"/>
</dbReference>
<dbReference type="PANTHER" id="PTHR24096">
    <property type="entry name" value="LONG-CHAIN-FATTY-ACID--COA LIGASE"/>
    <property type="match status" value="1"/>
</dbReference>
<dbReference type="PROSITE" id="PS00455">
    <property type="entry name" value="AMP_BINDING"/>
    <property type="match status" value="1"/>
</dbReference>
<proteinExistence type="inferred from homology"/>
<keyword evidence="6" id="KW-1185">Reference proteome</keyword>
<dbReference type="InterPro" id="IPR025110">
    <property type="entry name" value="AMP-bd_C"/>
</dbReference>
<evidence type="ECO:0000256" key="2">
    <source>
        <dbReference type="ARBA" id="ARBA00022598"/>
    </source>
</evidence>
<sequence>MPHSSPYPSITTPEVDIFTLLFSRPARPFPDTKELLTDGERPSRSYTLSQLRNAATEFGKGLKALWEWKRGDVLAFYTPNDVDTPALTFGALWAGGVVSPANPLYTADELAFQLTNSGAKAIVTQVEYLRTAKEAAIKAGVPENRVILLGEKGDPEGRFRHWSSIKPTAYCSRIAKTEVHPKKDLALLVYSSGTTGLPKGVCLTHFNVVCNLLQNSALDGHHLRPGPGNMGDRLLGVIPFYHVYGIANNILFPVYSGLQLVIMSRFDLEKACQAIQDFKITYAYVPPPIVLALGKNPAVDKYDLTTLKYLHCGAAPLPGELIDLVWSRLKVAVKQGYGLSEVSAISHAQMPDEWAKFKTSVGKLAPNMQAKVVDTQGNEVTLGEEGELWLKGPNVFGGYLNNPERTKEAFTTDQWLKTGDVVKMDKYGNYYCVDRLKELIKYKGFQVAPAELEGLMVGHQDVTDACVIGVYDPSQATELPRAYVVLKPGVARSEAKAEEITTWMATKVAPHKRLRGGLYFIDVVPKSPSGKILRRLLRDKIKQDEKKAGPRL</sequence>
<accession>A0A194VQV2</accession>
<dbReference type="AlphaFoldDB" id="A0A194VQV2"/>
<dbReference type="GO" id="GO:0016405">
    <property type="term" value="F:CoA-ligase activity"/>
    <property type="evidence" value="ECO:0007669"/>
    <property type="project" value="TreeGrafter"/>
</dbReference>
<dbReference type="OrthoDB" id="6509636at2759"/>
<comment type="similarity">
    <text evidence="1">Belongs to the ATP-dependent AMP-binding enzyme family.</text>
</comment>
<keyword evidence="2 5" id="KW-0436">Ligase</keyword>
<evidence type="ECO:0000256" key="1">
    <source>
        <dbReference type="ARBA" id="ARBA00006432"/>
    </source>
</evidence>
<dbReference type="Pfam" id="PF13193">
    <property type="entry name" value="AMP-binding_C"/>
    <property type="match status" value="1"/>
</dbReference>
<feature type="domain" description="AMP-dependent synthetase/ligase" evidence="3">
    <location>
        <begin position="25"/>
        <end position="400"/>
    </location>
</feature>
<dbReference type="EMBL" id="CM003099">
    <property type="protein sequence ID" value="KUI66323.1"/>
    <property type="molecule type" value="Genomic_DNA"/>
</dbReference>
<dbReference type="SUPFAM" id="SSF56801">
    <property type="entry name" value="Acetyl-CoA synthetase-like"/>
    <property type="match status" value="1"/>
</dbReference>
<dbReference type="SMR" id="A0A194VQV2"/>
<organism evidence="5 6">
    <name type="scientific">Cytospora mali</name>
    <name type="common">Apple Valsa canker fungus</name>
    <name type="synonym">Valsa mali</name>
    <dbReference type="NCBI Taxonomy" id="578113"/>
    <lineage>
        <taxon>Eukaryota</taxon>
        <taxon>Fungi</taxon>
        <taxon>Dikarya</taxon>
        <taxon>Ascomycota</taxon>
        <taxon>Pezizomycotina</taxon>
        <taxon>Sordariomycetes</taxon>
        <taxon>Sordariomycetidae</taxon>
        <taxon>Diaporthales</taxon>
        <taxon>Cytosporaceae</taxon>
        <taxon>Cytospora</taxon>
    </lineage>
</organism>
<dbReference type="InterPro" id="IPR020845">
    <property type="entry name" value="AMP-binding_CS"/>
</dbReference>
<dbReference type="Proteomes" id="UP000078559">
    <property type="component" value="Chromosome 2"/>
</dbReference>
<dbReference type="InterPro" id="IPR000873">
    <property type="entry name" value="AMP-dep_synth/lig_dom"/>
</dbReference>